<keyword evidence="4 8" id="KW-0812">Transmembrane</keyword>
<proteinExistence type="inferred from homology"/>
<dbReference type="InterPro" id="IPR010920">
    <property type="entry name" value="LSM_dom_sf"/>
</dbReference>
<evidence type="ECO:0000256" key="3">
    <source>
        <dbReference type="ARBA" id="ARBA00022475"/>
    </source>
</evidence>
<name>A0ABP6B0N3_9ACTN</name>
<feature type="transmembrane region" description="Helical" evidence="8">
    <location>
        <begin position="131"/>
        <end position="149"/>
    </location>
</feature>
<dbReference type="InterPro" id="IPR011014">
    <property type="entry name" value="MscS_channel_TM-2"/>
</dbReference>
<dbReference type="SUPFAM" id="SSF82861">
    <property type="entry name" value="Mechanosensitive channel protein MscS (YggB), transmembrane region"/>
    <property type="match status" value="1"/>
</dbReference>
<dbReference type="InterPro" id="IPR006685">
    <property type="entry name" value="MscS_channel_2nd"/>
</dbReference>
<accession>A0ABP6B0N3</accession>
<evidence type="ECO:0000259" key="9">
    <source>
        <dbReference type="Pfam" id="PF00924"/>
    </source>
</evidence>
<dbReference type="Gene3D" id="2.30.30.60">
    <property type="match status" value="1"/>
</dbReference>
<dbReference type="Gene3D" id="3.30.70.100">
    <property type="match status" value="1"/>
</dbReference>
<keyword evidence="5 8" id="KW-1133">Transmembrane helix</keyword>
<evidence type="ECO:0000256" key="4">
    <source>
        <dbReference type="ARBA" id="ARBA00022692"/>
    </source>
</evidence>
<organism evidence="11 12">
    <name type="scientific">Pilimelia columellifera subsp. columellifera</name>
    <dbReference type="NCBI Taxonomy" id="706583"/>
    <lineage>
        <taxon>Bacteria</taxon>
        <taxon>Bacillati</taxon>
        <taxon>Actinomycetota</taxon>
        <taxon>Actinomycetes</taxon>
        <taxon>Micromonosporales</taxon>
        <taxon>Micromonosporaceae</taxon>
        <taxon>Pilimelia</taxon>
    </lineage>
</organism>
<dbReference type="Pfam" id="PF00924">
    <property type="entry name" value="MS_channel_2nd"/>
    <property type="match status" value="1"/>
</dbReference>
<dbReference type="Pfam" id="PF21088">
    <property type="entry name" value="MS_channel_1st"/>
    <property type="match status" value="1"/>
</dbReference>
<keyword evidence="6 8" id="KW-0472">Membrane</keyword>
<feature type="domain" description="Mechanosensitive ion channel transmembrane helices 2/3" evidence="10">
    <location>
        <begin position="111"/>
        <end position="150"/>
    </location>
</feature>
<keyword evidence="12" id="KW-1185">Reference proteome</keyword>
<reference evidence="12" key="1">
    <citation type="journal article" date="2019" name="Int. J. Syst. Evol. Microbiol.">
        <title>The Global Catalogue of Microorganisms (GCM) 10K type strain sequencing project: providing services to taxonomists for standard genome sequencing and annotation.</title>
        <authorList>
            <consortium name="The Broad Institute Genomics Platform"/>
            <consortium name="The Broad Institute Genome Sequencing Center for Infectious Disease"/>
            <person name="Wu L."/>
            <person name="Ma J."/>
        </authorList>
    </citation>
    <scope>NUCLEOTIDE SEQUENCE [LARGE SCALE GENOMIC DNA]</scope>
    <source>
        <strain evidence="12">JCM 3367</strain>
    </source>
</reference>
<evidence type="ECO:0000256" key="8">
    <source>
        <dbReference type="SAM" id="Phobius"/>
    </source>
</evidence>
<dbReference type="InterPro" id="IPR049142">
    <property type="entry name" value="MS_channel_1st"/>
</dbReference>
<evidence type="ECO:0000256" key="5">
    <source>
        <dbReference type="ARBA" id="ARBA00022989"/>
    </source>
</evidence>
<evidence type="ECO:0000256" key="7">
    <source>
        <dbReference type="SAM" id="MobiDB-lite"/>
    </source>
</evidence>
<evidence type="ECO:0000313" key="11">
    <source>
        <dbReference type="EMBL" id="GAA2530589.1"/>
    </source>
</evidence>
<dbReference type="PANTHER" id="PTHR30460">
    <property type="entry name" value="MODERATE CONDUCTANCE MECHANOSENSITIVE CHANNEL YBIO"/>
    <property type="match status" value="1"/>
</dbReference>
<dbReference type="PANTHER" id="PTHR30460:SF0">
    <property type="entry name" value="MODERATE CONDUCTANCE MECHANOSENSITIVE CHANNEL YBIO"/>
    <property type="match status" value="1"/>
</dbReference>
<evidence type="ECO:0000256" key="2">
    <source>
        <dbReference type="ARBA" id="ARBA00008017"/>
    </source>
</evidence>
<sequence>MSPEREPACLKNPVCAQVYEWTGEALAAETVHWVVSKPLYVMLLLILGGITRWLVHRSITRLIARTAEGRRPAVLRPLRERTPRTPEEEALQPERRRQRAEAVGTALRSVATVVIYVTVLLWSLKIFGLDLAPLLTSAGIIGVALGFGAQTLVRDLIAGVCILLEDQYGVGDTVDVGPATGVVEAIAWRVTTVRDAQGVLWHIRNGEITRVGNKSQGWAMAVVDIPIGYASVDTATRVLTEAADRLAKDPEFIEDFIEPPQIVGVEAVTVDGAVMRATAKTTVDAHPRVVRELRRRLVDTLDSAGLSGPSGRREGRTSTSETGQGGAT</sequence>
<feature type="transmembrane region" description="Helical" evidence="8">
    <location>
        <begin position="105"/>
        <end position="125"/>
    </location>
</feature>
<dbReference type="EMBL" id="BAAARY010000021">
    <property type="protein sequence ID" value="GAA2530589.1"/>
    <property type="molecule type" value="Genomic_DNA"/>
</dbReference>
<comment type="caution">
    <text evidence="11">The sequence shown here is derived from an EMBL/GenBank/DDBJ whole genome shotgun (WGS) entry which is preliminary data.</text>
</comment>
<dbReference type="SUPFAM" id="SSF50182">
    <property type="entry name" value="Sm-like ribonucleoproteins"/>
    <property type="match status" value="1"/>
</dbReference>
<evidence type="ECO:0000256" key="6">
    <source>
        <dbReference type="ARBA" id="ARBA00023136"/>
    </source>
</evidence>
<feature type="region of interest" description="Disordered" evidence="7">
    <location>
        <begin position="301"/>
        <end position="328"/>
    </location>
</feature>
<dbReference type="InterPro" id="IPR011066">
    <property type="entry name" value="MscS_channel_C_sf"/>
</dbReference>
<evidence type="ECO:0000259" key="10">
    <source>
        <dbReference type="Pfam" id="PF21088"/>
    </source>
</evidence>
<gene>
    <name evidence="11" type="ORF">GCM10010201_32550</name>
</gene>
<keyword evidence="3" id="KW-1003">Cell membrane</keyword>
<dbReference type="RefSeq" id="WP_344174024.1">
    <property type="nucleotide sequence ID" value="NZ_BAAARY010000021.1"/>
</dbReference>
<dbReference type="InterPro" id="IPR023408">
    <property type="entry name" value="MscS_beta-dom_sf"/>
</dbReference>
<dbReference type="SUPFAM" id="SSF82689">
    <property type="entry name" value="Mechanosensitive channel protein MscS (YggB), C-terminal domain"/>
    <property type="match status" value="1"/>
</dbReference>
<dbReference type="Proteomes" id="UP001499978">
    <property type="component" value="Unassembled WGS sequence"/>
</dbReference>
<evidence type="ECO:0000313" key="12">
    <source>
        <dbReference type="Proteomes" id="UP001499978"/>
    </source>
</evidence>
<evidence type="ECO:0000256" key="1">
    <source>
        <dbReference type="ARBA" id="ARBA00004651"/>
    </source>
</evidence>
<protein>
    <submittedName>
        <fullName evidence="11">Mechanosensitive ion channel</fullName>
    </submittedName>
</protein>
<comment type="similarity">
    <text evidence="2">Belongs to the MscS (TC 1.A.23) family.</text>
</comment>
<feature type="domain" description="Mechanosensitive ion channel MscS" evidence="9">
    <location>
        <begin position="151"/>
        <end position="213"/>
    </location>
</feature>
<dbReference type="InterPro" id="IPR045276">
    <property type="entry name" value="YbiO_bact"/>
</dbReference>
<comment type="subcellular location">
    <subcellularLocation>
        <location evidence="1">Cell membrane</location>
        <topology evidence="1">Multi-pass membrane protein</topology>
    </subcellularLocation>
</comment>
<dbReference type="Gene3D" id="1.10.287.1260">
    <property type="match status" value="1"/>
</dbReference>
<feature type="transmembrane region" description="Helical" evidence="8">
    <location>
        <begin position="39"/>
        <end position="55"/>
    </location>
</feature>